<gene>
    <name evidence="9" type="primary">LOC129339121</name>
</gene>
<evidence type="ECO:0000256" key="6">
    <source>
        <dbReference type="PROSITE-ProRule" id="PRU00479"/>
    </source>
</evidence>
<dbReference type="Proteomes" id="UP001190640">
    <property type="component" value="Chromosome 12"/>
</dbReference>
<dbReference type="KEGG" id="emc:129339121"/>
<comment type="subcellular location">
    <subcellularLocation>
        <location evidence="1">Secreted</location>
    </subcellularLocation>
</comment>
<dbReference type="Gene3D" id="2.10.10.10">
    <property type="entry name" value="Fibronectin, type II, collagen-binding"/>
    <property type="match status" value="5"/>
</dbReference>
<feature type="disulfide bond" evidence="6">
    <location>
        <begin position="190"/>
        <end position="216"/>
    </location>
</feature>
<feature type="disulfide bond" evidence="6">
    <location>
        <begin position="71"/>
        <end position="98"/>
    </location>
</feature>
<dbReference type="FunFam" id="2.10.10.10:FF:000011">
    <property type="entry name" value="Uncharacterized protein"/>
    <property type="match status" value="2"/>
</dbReference>
<name>A0AA97K6Y4_EUBMA</name>
<keyword evidence="3" id="KW-0964">Secreted</keyword>
<evidence type="ECO:0000256" key="3">
    <source>
        <dbReference type="ARBA" id="ARBA00022525"/>
    </source>
</evidence>
<dbReference type="PRINTS" id="PR00013">
    <property type="entry name" value="FNTYPEII"/>
</dbReference>
<evidence type="ECO:0000256" key="2">
    <source>
        <dbReference type="ARBA" id="ARBA00010011"/>
    </source>
</evidence>
<evidence type="ECO:0000256" key="5">
    <source>
        <dbReference type="ARBA" id="ARBA00023157"/>
    </source>
</evidence>
<organism evidence="8 9">
    <name type="scientific">Eublepharis macularius</name>
    <name type="common">Leopard gecko</name>
    <name type="synonym">Cyrtodactylus macularius</name>
    <dbReference type="NCBI Taxonomy" id="481883"/>
    <lineage>
        <taxon>Eukaryota</taxon>
        <taxon>Metazoa</taxon>
        <taxon>Chordata</taxon>
        <taxon>Craniata</taxon>
        <taxon>Vertebrata</taxon>
        <taxon>Euteleostomi</taxon>
        <taxon>Lepidosauria</taxon>
        <taxon>Squamata</taxon>
        <taxon>Bifurcata</taxon>
        <taxon>Gekkota</taxon>
        <taxon>Eublepharidae</taxon>
        <taxon>Eublepharinae</taxon>
        <taxon>Eublepharis</taxon>
    </lineage>
</organism>
<proteinExistence type="inferred from homology"/>
<evidence type="ECO:0000256" key="1">
    <source>
        <dbReference type="ARBA" id="ARBA00004613"/>
    </source>
</evidence>
<dbReference type="InterPro" id="IPR013806">
    <property type="entry name" value="Kringle-like"/>
</dbReference>
<dbReference type="FunFam" id="2.10.10.10:FF:000003">
    <property type="entry name" value="binder of sperm protein homolog 1"/>
    <property type="match status" value="1"/>
</dbReference>
<dbReference type="SUPFAM" id="SSF57440">
    <property type="entry name" value="Kringle-like"/>
    <property type="match status" value="5"/>
</dbReference>
<dbReference type="SMART" id="SM00059">
    <property type="entry name" value="FN2"/>
    <property type="match status" value="5"/>
</dbReference>
<keyword evidence="4" id="KW-0677">Repeat</keyword>
<keyword evidence="5 6" id="KW-1015">Disulfide bond</keyword>
<dbReference type="AlphaFoldDB" id="A0AA97K6Y4"/>
<dbReference type="PROSITE" id="PS00023">
    <property type="entry name" value="FN2_1"/>
    <property type="match status" value="2"/>
</dbReference>
<feature type="disulfide bond" evidence="6">
    <location>
        <begin position="57"/>
        <end position="83"/>
    </location>
</feature>
<evidence type="ECO:0000259" key="7">
    <source>
        <dbReference type="PROSITE" id="PS51092"/>
    </source>
</evidence>
<feature type="disulfide bond" evidence="6">
    <location>
        <begin position="111"/>
        <end position="137"/>
    </location>
</feature>
<accession>A0AA97K6Y4</accession>
<sequence length="336" mass="38895">MAEAESTGTESHEDEVLWDGDDDGQLWCATTSSYERDRKWKACAMQEYEGNSKGSLCAFPFIYKGQKFYTCTNDNTESGRFWCGTTSNYDKHKLWSYCADTRLDSHPTGPCVFPFYYNGKSYQSCTRDGAASGKYWCSLIRNHNDDLNMFTYCKPTELVSDFGAMGFFTQLLLCASLVPFSAAFLDFSSCVFPFIYKNKTYTTCTKEDSKLNWLWCATTSSYDNDHKWKRCYEKEHGGNSHGKPCVFPFVYRKRKFYTCTDENARPRMFWCATTSNYDKDKIWSYCADTNPYFLIPTISPEEADQMKLRNIQENGYSEYEQERDQDITVQSVGSIL</sequence>
<evidence type="ECO:0000313" key="8">
    <source>
        <dbReference type="Proteomes" id="UP001190640"/>
    </source>
</evidence>
<dbReference type="InterPro" id="IPR000562">
    <property type="entry name" value="FN_type2_dom"/>
</dbReference>
<feature type="domain" description="Fibronectin type-II" evidence="7">
    <location>
        <begin position="185"/>
        <end position="233"/>
    </location>
</feature>
<feature type="domain" description="Fibronectin type-II" evidence="7">
    <location>
        <begin position="106"/>
        <end position="155"/>
    </location>
</feature>
<dbReference type="InterPro" id="IPR051666">
    <property type="entry name" value="SP_Capacitation_Regulator"/>
</dbReference>
<evidence type="ECO:0000313" key="9">
    <source>
        <dbReference type="RefSeq" id="XP_054849701.1"/>
    </source>
</evidence>
<dbReference type="GO" id="GO:0008201">
    <property type="term" value="F:heparin binding"/>
    <property type="evidence" value="ECO:0007669"/>
    <property type="project" value="TreeGrafter"/>
</dbReference>
<dbReference type="GO" id="GO:0048240">
    <property type="term" value="P:sperm capacitation"/>
    <property type="evidence" value="ECO:0007669"/>
    <property type="project" value="TreeGrafter"/>
</dbReference>
<dbReference type="PANTHER" id="PTHR22918:SF1">
    <property type="entry name" value="FIBRONECTIN TYPE-II DOMAIN-CONTAINING PROTEIN"/>
    <property type="match status" value="1"/>
</dbReference>
<comment type="similarity">
    <text evidence="2">Belongs to the seminal plasma protein family.</text>
</comment>
<dbReference type="CDD" id="cd00062">
    <property type="entry name" value="FN2"/>
    <property type="match status" value="3"/>
</dbReference>
<feature type="domain" description="Fibronectin type-II" evidence="7">
    <location>
        <begin position="240"/>
        <end position="288"/>
    </location>
</feature>
<protein>
    <submittedName>
        <fullName evidence="9">Epididymal sperm-binding protein 1-like</fullName>
    </submittedName>
</protein>
<dbReference type="PANTHER" id="PTHR22918">
    <property type="entry name" value="SEMINAL PLASMA PROTEIN"/>
    <property type="match status" value="1"/>
</dbReference>
<dbReference type="RefSeq" id="XP_054849701.1">
    <property type="nucleotide sequence ID" value="XM_054993726.1"/>
</dbReference>
<keyword evidence="8" id="KW-1185">Reference proteome</keyword>
<dbReference type="PROSITE" id="PS51092">
    <property type="entry name" value="FN2_2"/>
    <property type="match status" value="4"/>
</dbReference>
<comment type="caution">
    <text evidence="6">Lacks conserved residue(s) required for the propagation of feature annotation.</text>
</comment>
<feature type="disulfide bond" evidence="6">
    <location>
        <begin position="259"/>
        <end position="286"/>
    </location>
</feature>
<dbReference type="GO" id="GO:0005576">
    <property type="term" value="C:extracellular region"/>
    <property type="evidence" value="ECO:0007669"/>
    <property type="project" value="UniProtKB-SubCell"/>
</dbReference>
<evidence type="ECO:0000256" key="4">
    <source>
        <dbReference type="ARBA" id="ARBA00022737"/>
    </source>
</evidence>
<feature type="disulfide bond" evidence="6">
    <location>
        <begin position="204"/>
        <end position="231"/>
    </location>
</feature>
<dbReference type="GO" id="GO:0009986">
    <property type="term" value="C:cell surface"/>
    <property type="evidence" value="ECO:0007669"/>
    <property type="project" value="TreeGrafter"/>
</dbReference>
<dbReference type="Pfam" id="PF00040">
    <property type="entry name" value="fn2"/>
    <property type="match status" value="5"/>
</dbReference>
<dbReference type="GeneID" id="129339121"/>
<dbReference type="InterPro" id="IPR036943">
    <property type="entry name" value="FN_type2_sf"/>
</dbReference>
<feature type="disulfide bond" evidence="6">
    <location>
        <begin position="245"/>
        <end position="271"/>
    </location>
</feature>
<reference evidence="9" key="1">
    <citation type="submission" date="2025-08" db="UniProtKB">
        <authorList>
            <consortium name="RefSeq"/>
        </authorList>
    </citation>
    <scope>IDENTIFICATION</scope>
    <source>
        <tissue evidence="9">Blood</tissue>
    </source>
</reference>
<feature type="domain" description="Fibronectin type-II" evidence="7">
    <location>
        <begin position="52"/>
        <end position="100"/>
    </location>
</feature>